<organism evidence="1 2">
    <name type="scientific">Hymenobacter cyanobacteriorum</name>
    <dbReference type="NCBI Taxonomy" id="2926463"/>
    <lineage>
        <taxon>Bacteria</taxon>
        <taxon>Pseudomonadati</taxon>
        <taxon>Bacteroidota</taxon>
        <taxon>Cytophagia</taxon>
        <taxon>Cytophagales</taxon>
        <taxon>Hymenobacteraceae</taxon>
        <taxon>Hymenobacter</taxon>
    </lineage>
</organism>
<evidence type="ECO:0000313" key="1">
    <source>
        <dbReference type="EMBL" id="MCI1189805.1"/>
    </source>
</evidence>
<name>A0A9X2AJI0_9BACT</name>
<accession>A0A9X2AJI0</accession>
<dbReference type="RefSeq" id="WP_241938017.1">
    <property type="nucleotide sequence ID" value="NZ_JALBGC010000006.1"/>
</dbReference>
<gene>
    <name evidence="1" type="ORF">MON38_20475</name>
</gene>
<dbReference type="AlphaFoldDB" id="A0A9X2AJI0"/>
<keyword evidence="2" id="KW-1185">Reference proteome</keyword>
<dbReference type="Proteomes" id="UP001139193">
    <property type="component" value="Unassembled WGS sequence"/>
</dbReference>
<proteinExistence type="predicted"/>
<dbReference type="InterPro" id="IPR025737">
    <property type="entry name" value="FApF"/>
</dbReference>
<dbReference type="Pfam" id="PF13557">
    <property type="entry name" value="Phenol_MetA_deg"/>
    <property type="match status" value="1"/>
</dbReference>
<evidence type="ECO:0000313" key="2">
    <source>
        <dbReference type="Proteomes" id="UP001139193"/>
    </source>
</evidence>
<protein>
    <submittedName>
        <fullName evidence="1">Transporter</fullName>
    </submittedName>
</protein>
<comment type="caution">
    <text evidence="1">The sequence shown here is derived from an EMBL/GenBank/DDBJ whole genome shotgun (WGS) entry which is preliminary data.</text>
</comment>
<dbReference type="EMBL" id="JALBGC010000006">
    <property type="protein sequence ID" value="MCI1189805.1"/>
    <property type="molecule type" value="Genomic_DNA"/>
</dbReference>
<sequence length="287" mass="31933">MLRFLLLLSVLCYLPGIPVVAQLSLRPVGQDSVLRSRPRYSLFRPVPRARLRPMSTDRPDATESAYSVDAGHFQVETDVVRLGQQRFDGEANQQLALNHANLKLGLTRQMDLQVVVESYTIQTEDAEQPVRRAGFGDVTLRLKRNLWGNDGGATALALMPFVKLPTGRSCGNQAWEGGLVAPFAWQLPHDWSFGSQLQASWNRDPEAQQHYLELAPTVTVGHDLYRTLGGFVEVAGAWDTRATAWVATLNGGPIWRVSDNLQLDLGINLALTQATETSYFLGFSFRR</sequence>
<reference evidence="1" key="1">
    <citation type="submission" date="2022-03" db="EMBL/GenBank/DDBJ databases">
        <title>Bacterial whole genome sequence for Hymenobacter sp. DH14.</title>
        <authorList>
            <person name="Le V."/>
        </authorList>
    </citation>
    <scope>NUCLEOTIDE SEQUENCE</scope>
    <source>
        <strain evidence="1">DH14</strain>
    </source>
</reference>